<evidence type="ECO:0000313" key="7">
    <source>
        <dbReference type="EMBL" id="GAA5165506.1"/>
    </source>
</evidence>
<feature type="transmembrane region" description="Helical" evidence="6">
    <location>
        <begin position="287"/>
        <end position="310"/>
    </location>
</feature>
<comment type="similarity">
    <text evidence="2">Belongs to the CorA metal ion transporter (MIT) (TC 1.A.35) family.</text>
</comment>
<dbReference type="InterPro" id="IPR045863">
    <property type="entry name" value="CorA_TM1_TM2"/>
</dbReference>
<dbReference type="InterPro" id="IPR047199">
    <property type="entry name" value="CorA-like"/>
</dbReference>
<comment type="subcellular location">
    <subcellularLocation>
        <location evidence="1">Membrane</location>
        <topology evidence="1">Multi-pass membrane protein</topology>
    </subcellularLocation>
</comment>
<name>A0ABP9QQ53_9RHOO</name>
<dbReference type="EMBL" id="BAABLD010000008">
    <property type="protein sequence ID" value="GAA5165506.1"/>
    <property type="molecule type" value="Genomic_DNA"/>
</dbReference>
<dbReference type="InterPro" id="IPR045861">
    <property type="entry name" value="CorA_cytoplasmic_dom"/>
</dbReference>
<gene>
    <name evidence="7" type="ORF">GCM10025770_21130</name>
</gene>
<dbReference type="PANTHER" id="PTHR47891:SF1">
    <property type="entry name" value="CORA-MAGNESIUM AND COBALT TRANSPORTER"/>
    <property type="match status" value="1"/>
</dbReference>
<reference evidence="8" key="1">
    <citation type="journal article" date="2019" name="Int. J. Syst. Evol. Microbiol.">
        <title>The Global Catalogue of Microorganisms (GCM) 10K type strain sequencing project: providing services to taxonomists for standard genome sequencing and annotation.</title>
        <authorList>
            <consortium name="The Broad Institute Genomics Platform"/>
            <consortium name="The Broad Institute Genome Sequencing Center for Infectious Disease"/>
            <person name="Wu L."/>
            <person name="Ma J."/>
        </authorList>
    </citation>
    <scope>NUCLEOTIDE SEQUENCE [LARGE SCALE GENOMIC DNA]</scope>
    <source>
        <strain evidence="8">JCM 18715</strain>
    </source>
</reference>
<dbReference type="SUPFAM" id="SSF144083">
    <property type="entry name" value="Magnesium transport protein CorA, transmembrane region"/>
    <property type="match status" value="1"/>
</dbReference>
<sequence>MTVKAGYDCINGEVQASQAEEVPIRVYAAPNREEREELLRNFALDRYDLDAALDPDEIPRLEFSPDLATLIFKRPKNVTVTEQLRFDVCSVTFFIRNGSMVLVTAEKELHFDRREFRALNGPNDFLLKFLLATVHHFLEHLKIIKQLTAELGNKLSVSMENRYYLQMLALSESLIYYIDGIEANLAVLGKLRSAAHRLGFSESQIETLHDITLDTQQCARQADIYSSVLSGLMDARGTIINNNVNNLLKNLTLISVIFLPLNLLASIGGMSEFSGWVQEVGIDWHFAYAGVLLGMALLGGIMWVMLVGAFDRNSKRGFFPSRSHLGNQLRQLLRKLRLIS</sequence>
<dbReference type="Proteomes" id="UP001500547">
    <property type="component" value="Unassembled WGS sequence"/>
</dbReference>
<evidence type="ECO:0000256" key="6">
    <source>
        <dbReference type="SAM" id="Phobius"/>
    </source>
</evidence>
<dbReference type="Gene3D" id="3.30.460.20">
    <property type="entry name" value="CorA soluble domain-like"/>
    <property type="match status" value="1"/>
</dbReference>
<dbReference type="CDD" id="cd12827">
    <property type="entry name" value="EcCorA_ZntB-like_u2"/>
    <property type="match status" value="1"/>
</dbReference>
<evidence type="ECO:0000256" key="1">
    <source>
        <dbReference type="ARBA" id="ARBA00004141"/>
    </source>
</evidence>
<keyword evidence="3 6" id="KW-0812">Transmembrane</keyword>
<comment type="caution">
    <text evidence="7">The sequence shown here is derived from an EMBL/GenBank/DDBJ whole genome shotgun (WGS) entry which is preliminary data.</text>
</comment>
<evidence type="ECO:0000256" key="4">
    <source>
        <dbReference type="ARBA" id="ARBA00022989"/>
    </source>
</evidence>
<protein>
    <submittedName>
        <fullName evidence="7">Magnesium transporter CorA family protein</fullName>
    </submittedName>
</protein>
<keyword evidence="5 6" id="KW-0472">Membrane</keyword>
<keyword evidence="4 6" id="KW-1133">Transmembrane helix</keyword>
<evidence type="ECO:0000313" key="8">
    <source>
        <dbReference type="Proteomes" id="UP001500547"/>
    </source>
</evidence>
<dbReference type="InterPro" id="IPR002523">
    <property type="entry name" value="MgTranspt_CorA/ZnTranspt_ZntB"/>
</dbReference>
<evidence type="ECO:0000256" key="2">
    <source>
        <dbReference type="ARBA" id="ARBA00009765"/>
    </source>
</evidence>
<dbReference type="Gene3D" id="1.20.58.340">
    <property type="entry name" value="Magnesium transport protein CorA, transmembrane region"/>
    <property type="match status" value="2"/>
</dbReference>
<evidence type="ECO:0000256" key="3">
    <source>
        <dbReference type="ARBA" id="ARBA00022692"/>
    </source>
</evidence>
<dbReference type="PANTHER" id="PTHR47891">
    <property type="entry name" value="TRANSPORTER-RELATED"/>
    <property type="match status" value="1"/>
</dbReference>
<evidence type="ECO:0000256" key="5">
    <source>
        <dbReference type="ARBA" id="ARBA00023136"/>
    </source>
</evidence>
<dbReference type="SUPFAM" id="SSF143865">
    <property type="entry name" value="CorA soluble domain-like"/>
    <property type="match status" value="1"/>
</dbReference>
<keyword evidence="8" id="KW-1185">Reference proteome</keyword>
<accession>A0ABP9QQ53</accession>
<organism evidence="7 8">
    <name type="scientific">Viridibacterium curvum</name>
    <dbReference type="NCBI Taxonomy" id="1101404"/>
    <lineage>
        <taxon>Bacteria</taxon>
        <taxon>Pseudomonadati</taxon>
        <taxon>Pseudomonadota</taxon>
        <taxon>Betaproteobacteria</taxon>
        <taxon>Rhodocyclales</taxon>
        <taxon>Rhodocyclaceae</taxon>
        <taxon>Viridibacterium</taxon>
    </lineage>
</organism>
<feature type="transmembrane region" description="Helical" evidence="6">
    <location>
        <begin position="247"/>
        <end position="267"/>
    </location>
</feature>
<dbReference type="RefSeq" id="WP_345532906.1">
    <property type="nucleotide sequence ID" value="NZ_BAABLD010000008.1"/>
</dbReference>
<proteinExistence type="inferred from homology"/>
<dbReference type="Pfam" id="PF01544">
    <property type="entry name" value="CorA"/>
    <property type="match status" value="1"/>
</dbReference>